<proteinExistence type="predicted"/>
<dbReference type="Gene3D" id="3.40.30.10">
    <property type="entry name" value="Glutaredoxin"/>
    <property type="match status" value="1"/>
</dbReference>
<protein>
    <recommendedName>
        <fullName evidence="2">Thioredoxin domain-containing protein</fullName>
    </recommendedName>
</protein>
<dbReference type="EMBL" id="MN739508">
    <property type="protein sequence ID" value="QHT09125.1"/>
    <property type="molecule type" value="Genomic_DNA"/>
</dbReference>
<evidence type="ECO:0000313" key="3">
    <source>
        <dbReference type="EMBL" id="QHT09125.1"/>
    </source>
</evidence>
<feature type="domain" description="Thioredoxin" evidence="2">
    <location>
        <begin position="1"/>
        <end position="113"/>
    </location>
</feature>
<dbReference type="InterPro" id="IPR036249">
    <property type="entry name" value="Thioredoxin-like_sf"/>
</dbReference>
<accession>A0A6C0D090</accession>
<evidence type="ECO:0000256" key="1">
    <source>
        <dbReference type="ARBA" id="ARBA00023157"/>
    </source>
</evidence>
<dbReference type="GO" id="GO:0015035">
    <property type="term" value="F:protein-disulfide reductase activity"/>
    <property type="evidence" value="ECO:0007669"/>
    <property type="project" value="InterPro"/>
</dbReference>
<dbReference type="SUPFAM" id="SSF52833">
    <property type="entry name" value="Thioredoxin-like"/>
    <property type="match status" value="1"/>
</dbReference>
<sequence length="113" mass="13220">METNINEIIEIDEDSNIENILKESKTYNLLYFTASWCGPCKRISPIINDKFTKINNLQIYKIDIDNNEEICDKYNVKSVPTFILIYENDIKMTYNGSDPVKLLTNIKDIFDNN</sequence>
<dbReference type="InterPro" id="IPR005746">
    <property type="entry name" value="Thioredoxin"/>
</dbReference>
<dbReference type="InterPro" id="IPR017937">
    <property type="entry name" value="Thioredoxin_CS"/>
</dbReference>
<dbReference type="PIRSF" id="PIRSF000077">
    <property type="entry name" value="Thioredoxin"/>
    <property type="match status" value="1"/>
</dbReference>
<dbReference type="PROSITE" id="PS00194">
    <property type="entry name" value="THIOREDOXIN_1"/>
    <property type="match status" value="1"/>
</dbReference>
<evidence type="ECO:0000259" key="2">
    <source>
        <dbReference type="PROSITE" id="PS51352"/>
    </source>
</evidence>
<reference evidence="3" key="1">
    <citation type="journal article" date="2020" name="Nature">
        <title>Giant virus diversity and host interactions through global metagenomics.</title>
        <authorList>
            <person name="Schulz F."/>
            <person name="Roux S."/>
            <person name="Paez-Espino D."/>
            <person name="Jungbluth S."/>
            <person name="Walsh D.A."/>
            <person name="Denef V.J."/>
            <person name="McMahon K.D."/>
            <person name="Konstantinidis K.T."/>
            <person name="Eloe-Fadrosh E.A."/>
            <person name="Kyrpides N.C."/>
            <person name="Woyke T."/>
        </authorList>
    </citation>
    <scope>NUCLEOTIDE SEQUENCE</scope>
    <source>
        <strain evidence="3">GVMAG-M-3300023110-24</strain>
    </source>
</reference>
<dbReference type="Pfam" id="PF00085">
    <property type="entry name" value="Thioredoxin"/>
    <property type="match status" value="1"/>
</dbReference>
<name>A0A6C0D090_9ZZZZ</name>
<dbReference type="AlphaFoldDB" id="A0A6C0D090"/>
<organism evidence="3">
    <name type="scientific">viral metagenome</name>
    <dbReference type="NCBI Taxonomy" id="1070528"/>
    <lineage>
        <taxon>unclassified sequences</taxon>
        <taxon>metagenomes</taxon>
        <taxon>organismal metagenomes</taxon>
    </lineage>
</organism>
<dbReference type="InterPro" id="IPR013766">
    <property type="entry name" value="Thioredoxin_domain"/>
</dbReference>
<dbReference type="CDD" id="cd02947">
    <property type="entry name" value="TRX_family"/>
    <property type="match status" value="1"/>
</dbReference>
<keyword evidence="1" id="KW-1015">Disulfide bond</keyword>
<dbReference type="PANTHER" id="PTHR46115">
    <property type="entry name" value="THIOREDOXIN-LIKE PROTEIN 1"/>
    <property type="match status" value="1"/>
</dbReference>
<dbReference type="PROSITE" id="PS51352">
    <property type="entry name" value="THIOREDOXIN_2"/>
    <property type="match status" value="1"/>
</dbReference>